<dbReference type="InterPro" id="IPR003736">
    <property type="entry name" value="PAAI_dom"/>
</dbReference>
<dbReference type="PANTHER" id="PTHR42856">
    <property type="entry name" value="ACYL-COENZYME A THIOESTERASE PAAI"/>
    <property type="match status" value="1"/>
</dbReference>
<dbReference type="SUPFAM" id="SSF54637">
    <property type="entry name" value="Thioesterase/thiol ester dehydrase-isomerase"/>
    <property type="match status" value="1"/>
</dbReference>
<keyword evidence="1" id="KW-0378">Hydrolase</keyword>
<feature type="domain" description="Thioesterase" evidence="2">
    <location>
        <begin position="46"/>
        <end position="119"/>
    </location>
</feature>
<dbReference type="PANTHER" id="PTHR42856:SF1">
    <property type="entry name" value="ACYL-COENZYME A THIOESTERASE PAAI"/>
    <property type="match status" value="1"/>
</dbReference>
<dbReference type="Pfam" id="PF03061">
    <property type="entry name" value="4HBT"/>
    <property type="match status" value="1"/>
</dbReference>
<evidence type="ECO:0000256" key="1">
    <source>
        <dbReference type="ARBA" id="ARBA00022801"/>
    </source>
</evidence>
<accession>A0A9D2HE10</accession>
<comment type="caution">
    <text evidence="3">The sequence shown here is derived from an EMBL/GenBank/DDBJ whole genome shotgun (WGS) entry which is preliminary data.</text>
</comment>
<dbReference type="InterPro" id="IPR029069">
    <property type="entry name" value="HotDog_dom_sf"/>
</dbReference>
<dbReference type="CDD" id="cd03443">
    <property type="entry name" value="PaaI_thioesterase"/>
    <property type="match status" value="1"/>
</dbReference>
<name>A0A9D2HE10_9BACT</name>
<dbReference type="InterPro" id="IPR052723">
    <property type="entry name" value="Acyl-CoA_thioesterase_PaaI"/>
</dbReference>
<dbReference type="AlphaFoldDB" id="A0A9D2HE10"/>
<gene>
    <name evidence="3" type="ORF">H9962_09935</name>
</gene>
<organism evidence="3 4">
    <name type="scientific">Candidatus Mailhella merdigallinarum</name>
    <dbReference type="NCBI Taxonomy" id="2838658"/>
    <lineage>
        <taxon>Bacteria</taxon>
        <taxon>Pseudomonadati</taxon>
        <taxon>Thermodesulfobacteriota</taxon>
        <taxon>Desulfovibrionia</taxon>
        <taxon>Desulfovibrionales</taxon>
        <taxon>Desulfovibrionaceae</taxon>
        <taxon>Mailhella</taxon>
    </lineage>
</organism>
<dbReference type="InterPro" id="IPR006683">
    <property type="entry name" value="Thioestr_dom"/>
</dbReference>
<reference evidence="3" key="2">
    <citation type="submission" date="2021-04" db="EMBL/GenBank/DDBJ databases">
        <authorList>
            <person name="Gilroy R."/>
        </authorList>
    </citation>
    <scope>NUCLEOTIDE SEQUENCE</scope>
    <source>
        <strain evidence="3">CHK186-16707</strain>
    </source>
</reference>
<dbReference type="EMBL" id="DXAN01000032">
    <property type="protein sequence ID" value="HJA09487.1"/>
    <property type="molecule type" value="Genomic_DNA"/>
</dbReference>
<dbReference type="Proteomes" id="UP000824225">
    <property type="component" value="Unassembled WGS sequence"/>
</dbReference>
<evidence type="ECO:0000313" key="4">
    <source>
        <dbReference type="Proteomes" id="UP000824225"/>
    </source>
</evidence>
<dbReference type="GO" id="GO:0016289">
    <property type="term" value="F:acyl-CoA hydrolase activity"/>
    <property type="evidence" value="ECO:0007669"/>
    <property type="project" value="TreeGrafter"/>
</dbReference>
<dbReference type="NCBIfam" id="TIGR00369">
    <property type="entry name" value="unchar_dom_1"/>
    <property type="match status" value="1"/>
</dbReference>
<reference evidence="3" key="1">
    <citation type="journal article" date="2021" name="PeerJ">
        <title>Extensive microbial diversity within the chicken gut microbiome revealed by metagenomics and culture.</title>
        <authorList>
            <person name="Gilroy R."/>
            <person name="Ravi A."/>
            <person name="Getino M."/>
            <person name="Pursley I."/>
            <person name="Horton D.L."/>
            <person name="Alikhan N.F."/>
            <person name="Baker D."/>
            <person name="Gharbi K."/>
            <person name="Hall N."/>
            <person name="Watson M."/>
            <person name="Adriaenssens E.M."/>
            <person name="Foster-Nyarko E."/>
            <person name="Jarju S."/>
            <person name="Secka A."/>
            <person name="Antonio M."/>
            <person name="Oren A."/>
            <person name="Chaudhuri R.R."/>
            <person name="La Ragione R."/>
            <person name="Hildebrand F."/>
            <person name="Pallen M.J."/>
        </authorList>
    </citation>
    <scope>NUCLEOTIDE SEQUENCE</scope>
    <source>
        <strain evidence="3">CHK186-16707</strain>
    </source>
</reference>
<proteinExistence type="predicted"/>
<protein>
    <submittedName>
        <fullName evidence="3">PaaI family thioesterase</fullName>
    </submittedName>
</protein>
<sequence length="135" mass="14394">MTLEEVRRHFDAHDTFARHLGIDIVEIGQDRAVVSMPFDERHRNGMGHAHGGAIFALADLAFAAASNASGISCVNAQTSISYIVPGQVGPLRGEARALHIGRKLVTYEVTVFDAADTLVAKAQITGYVKGVPLAV</sequence>
<evidence type="ECO:0000259" key="2">
    <source>
        <dbReference type="Pfam" id="PF03061"/>
    </source>
</evidence>
<dbReference type="Gene3D" id="3.10.129.10">
    <property type="entry name" value="Hotdog Thioesterase"/>
    <property type="match status" value="1"/>
</dbReference>
<evidence type="ECO:0000313" key="3">
    <source>
        <dbReference type="EMBL" id="HJA09487.1"/>
    </source>
</evidence>